<keyword evidence="3" id="KW-1185">Reference proteome</keyword>
<evidence type="ECO:0000313" key="3">
    <source>
        <dbReference type="Proteomes" id="UP000014139"/>
    </source>
</evidence>
<dbReference type="SUPFAM" id="SSF56601">
    <property type="entry name" value="beta-lactamase/transpeptidase-like"/>
    <property type="match status" value="1"/>
</dbReference>
<evidence type="ECO:0000313" key="2">
    <source>
        <dbReference type="EMBL" id="EOD65418.1"/>
    </source>
</evidence>
<dbReference type="Proteomes" id="UP000014139">
    <property type="component" value="Unassembled WGS sequence"/>
</dbReference>
<sequence length="461" mass="49181">MSKLPELSAWLEHRLPALLAEHHVPGAAVAVYAGGEIIDHAAGVLNKATGVEADADSLFQIGSITKVWTTTLAMQLVDDGVLDLDQPVRAYLPEFVLGDAEAAARITVRQLMCHTAGFEGDIFTDTGRGEDRIEKYVATLGDVPQLFAPGEMFSYNNAAFCVLGRLVEVLRGKTYDECLQDHLFTPLGLTHAAQSPYEAIRFRAALGHLTAEPGADPEPAGVWALTPSNAPAGSMLAMRPRDLVTFAAMHLRDGEAADGTRVLSAASARAMRERLVELPDLGLFGDAWGLGWSLFDAPGGLVVGHDGGTIGQSAFLRVAPEHGVAVALLTNGGDPIAVYTELVGHLLRELTGIELRVPPVPDPAAPRVDASRYVGEYSSSVADIVVSQDDDGRVWVERVPKGIFAELAKPEKTELVAMNGDTLILAEPMQGMYIPHAFVGDDGTGRALYLHTGRADRRVTA</sequence>
<dbReference type="Gene3D" id="3.40.710.10">
    <property type="entry name" value="DD-peptidase/beta-lactamase superfamily"/>
    <property type="match status" value="1"/>
</dbReference>
<organism evidence="2 3">
    <name type="scientific">Amycolatopsis vancoresmycina DSM 44592</name>
    <dbReference type="NCBI Taxonomy" id="1292037"/>
    <lineage>
        <taxon>Bacteria</taxon>
        <taxon>Bacillati</taxon>
        <taxon>Actinomycetota</taxon>
        <taxon>Actinomycetes</taxon>
        <taxon>Pseudonocardiales</taxon>
        <taxon>Pseudonocardiaceae</taxon>
        <taxon>Amycolatopsis</taxon>
    </lineage>
</organism>
<dbReference type="EMBL" id="AOUO01000405">
    <property type="protein sequence ID" value="EOD65418.1"/>
    <property type="molecule type" value="Genomic_DNA"/>
</dbReference>
<proteinExistence type="predicted"/>
<protein>
    <submittedName>
        <fullName evidence="2">Beta-lactamase class C</fullName>
    </submittedName>
</protein>
<dbReference type="InterPro" id="IPR001466">
    <property type="entry name" value="Beta-lactam-related"/>
</dbReference>
<dbReference type="OrthoDB" id="262125at2"/>
<accession>R1G1L7</accession>
<feature type="domain" description="Beta-lactamase-related" evidence="1">
    <location>
        <begin position="15"/>
        <end position="336"/>
    </location>
</feature>
<gene>
    <name evidence="2" type="ORF">H480_26762</name>
</gene>
<dbReference type="eggNOG" id="COG1680">
    <property type="taxonomic scope" value="Bacteria"/>
</dbReference>
<evidence type="ECO:0000259" key="1">
    <source>
        <dbReference type="Pfam" id="PF00144"/>
    </source>
</evidence>
<dbReference type="InterPro" id="IPR012338">
    <property type="entry name" value="Beta-lactam/transpept-like"/>
</dbReference>
<dbReference type="PANTHER" id="PTHR43283:SF3">
    <property type="entry name" value="BETA-LACTAMASE FAMILY PROTEIN (AFU_ORTHOLOGUE AFUA_5G07500)"/>
    <property type="match status" value="1"/>
</dbReference>
<comment type="caution">
    <text evidence="2">The sequence shown here is derived from an EMBL/GenBank/DDBJ whole genome shotgun (WGS) entry which is preliminary data.</text>
</comment>
<dbReference type="PATRIC" id="fig|1292037.4.peg.5057"/>
<name>R1G1L7_9PSEU</name>
<dbReference type="InterPro" id="IPR050789">
    <property type="entry name" value="Diverse_Enzym_Activities"/>
</dbReference>
<dbReference type="RefSeq" id="WP_003099672.1">
    <property type="nucleotide sequence ID" value="NZ_AOUO01000405.1"/>
</dbReference>
<dbReference type="Pfam" id="PF00144">
    <property type="entry name" value="Beta-lactamase"/>
    <property type="match status" value="1"/>
</dbReference>
<dbReference type="AlphaFoldDB" id="R1G1L7"/>
<reference evidence="2 3" key="1">
    <citation type="submission" date="2013-02" db="EMBL/GenBank/DDBJ databases">
        <title>Draft genome sequence of Amycolatopsis vancoresmycina strain DSM 44592T.</title>
        <authorList>
            <person name="Kumar S."/>
            <person name="Kaur N."/>
            <person name="Kaur C."/>
            <person name="Raghava G.P.S."/>
            <person name="Mayilraj S."/>
        </authorList>
    </citation>
    <scope>NUCLEOTIDE SEQUENCE [LARGE SCALE GENOMIC DNA]</scope>
    <source>
        <strain evidence="2 3">DSM 44592</strain>
    </source>
</reference>
<dbReference type="PANTHER" id="PTHR43283">
    <property type="entry name" value="BETA-LACTAMASE-RELATED"/>
    <property type="match status" value="1"/>
</dbReference>